<proteinExistence type="predicted"/>
<dbReference type="PANTHER" id="PTHR30329:SF21">
    <property type="entry name" value="LIPOPROTEIN YIAD-RELATED"/>
    <property type="match status" value="1"/>
</dbReference>
<dbReference type="InterPro" id="IPR036737">
    <property type="entry name" value="OmpA-like_sf"/>
</dbReference>
<sequence length="304" mass="32948">MVPPAVAAQVNPPAAGENKFDVNSVPLSTADLPPFPYLDWPTGLEDGRKTVKKSDFDRVFVIAGNQLLAVEGRIENRSFMNSAVQLSDVAAQRNYEDAITALGGVKVSSVAPNNPELVAHNGGDLGDIIVNKMRVAMSPDNYDYYLIRKPEGNIWIGLLTGGGYTQIITVAEGKLKTVVGFVKADEMQKELETKGRVTLYINFDTDKASIRQDGQPIVSEIIKLLEKDPALKLSIEGHTDNVGDAKHNQQLSLQRAQAVVAALIAQGIDKTRLQATGYGAGKPIADNNSDDGRSKNRRVELVRQ</sequence>
<dbReference type="Proteomes" id="UP000071778">
    <property type="component" value="Chromosome"/>
</dbReference>
<dbReference type="PRINTS" id="PR01023">
    <property type="entry name" value="NAFLGMOTY"/>
</dbReference>
<protein>
    <submittedName>
        <fullName evidence="7">OmpA family protein</fullName>
    </submittedName>
</protein>
<keyword evidence="3" id="KW-0998">Cell outer membrane</keyword>
<dbReference type="PATRIC" id="fig|279058.17.peg.3148"/>
<evidence type="ECO:0000256" key="1">
    <source>
        <dbReference type="ARBA" id="ARBA00004442"/>
    </source>
</evidence>
<dbReference type="Pfam" id="PF00691">
    <property type="entry name" value="OmpA"/>
    <property type="match status" value="1"/>
</dbReference>
<feature type="region of interest" description="Disordered" evidence="5">
    <location>
        <begin position="278"/>
        <end position="304"/>
    </location>
</feature>
<dbReference type="PROSITE" id="PS51123">
    <property type="entry name" value="OMPA_2"/>
    <property type="match status" value="1"/>
</dbReference>
<reference evidence="7 8" key="1">
    <citation type="submission" date="2015-11" db="EMBL/GenBank/DDBJ databases">
        <title>Exploring the genomic traits of fungus-feeding bacterial genus Collimonas.</title>
        <authorList>
            <person name="Song C."/>
            <person name="Schmidt R."/>
            <person name="de Jager V."/>
            <person name="Krzyzanowska D."/>
            <person name="Jongedijk E."/>
            <person name="Cankar K."/>
            <person name="Beekwilder J."/>
            <person name="van Veen A."/>
            <person name="de Boer W."/>
            <person name="van Veen J.A."/>
            <person name="Garbeva P."/>
        </authorList>
    </citation>
    <scope>NUCLEOTIDE SEQUENCE [LARGE SCALE GENOMIC DNA]</scope>
    <source>
        <strain evidence="7 8">Ter282</strain>
    </source>
</reference>
<gene>
    <name evidence="7" type="ORF">CAter282_2890</name>
</gene>
<keyword evidence="2 4" id="KW-0472">Membrane</keyword>
<dbReference type="InterPro" id="IPR006665">
    <property type="entry name" value="OmpA-like"/>
</dbReference>
<dbReference type="Gene3D" id="3.30.1330.60">
    <property type="entry name" value="OmpA-like domain"/>
    <property type="match status" value="1"/>
</dbReference>
<evidence type="ECO:0000256" key="3">
    <source>
        <dbReference type="ARBA" id="ARBA00023237"/>
    </source>
</evidence>
<evidence type="ECO:0000313" key="7">
    <source>
        <dbReference type="EMBL" id="AMP10614.1"/>
    </source>
</evidence>
<dbReference type="InterPro" id="IPR006664">
    <property type="entry name" value="OMP_bac"/>
</dbReference>
<dbReference type="GO" id="GO:0009279">
    <property type="term" value="C:cell outer membrane"/>
    <property type="evidence" value="ECO:0007669"/>
    <property type="project" value="UniProtKB-SubCell"/>
</dbReference>
<dbReference type="SUPFAM" id="SSF103088">
    <property type="entry name" value="OmpA-like"/>
    <property type="match status" value="1"/>
</dbReference>
<dbReference type="CDD" id="cd07185">
    <property type="entry name" value="OmpA_C-like"/>
    <property type="match status" value="1"/>
</dbReference>
<feature type="domain" description="OmpA-like" evidence="6">
    <location>
        <begin position="190"/>
        <end position="304"/>
    </location>
</feature>
<keyword evidence="8" id="KW-1185">Reference proteome</keyword>
<dbReference type="AlphaFoldDB" id="A0A127QKP0"/>
<name>A0A127QKP0_9BURK</name>
<dbReference type="InterPro" id="IPR050330">
    <property type="entry name" value="Bact_OuterMem_StrucFunc"/>
</dbReference>
<dbReference type="PRINTS" id="PR01021">
    <property type="entry name" value="OMPADOMAIN"/>
</dbReference>
<evidence type="ECO:0000313" key="8">
    <source>
        <dbReference type="Proteomes" id="UP000071778"/>
    </source>
</evidence>
<accession>A0A127QKP0</accession>
<evidence type="ECO:0000256" key="2">
    <source>
        <dbReference type="ARBA" id="ARBA00023136"/>
    </source>
</evidence>
<evidence type="ECO:0000256" key="5">
    <source>
        <dbReference type="SAM" id="MobiDB-lite"/>
    </source>
</evidence>
<evidence type="ECO:0000256" key="4">
    <source>
        <dbReference type="PROSITE-ProRule" id="PRU00473"/>
    </source>
</evidence>
<comment type="subcellular location">
    <subcellularLocation>
        <location evidence="1">Cell outer membrane</location>
    </subcellularLocation>
</comment>
<evidence type="ECO:0000259" key="6">
    <source>
        <dbReference type="PROSITE" id="PS51123"/>
    </source>
</evidence>
<feature type="compositionally biased region" description="Basic and acidic residues" evidence="5">
    <location>
        <begin position="290"/>
        <end position="304"/>
    </location>
</feature>
<dbReference type="PANTHER" id="PTHR30329">
    <property type="entry name" value="STATOR ELEMENT OF FLAGELLAR MOTOR COMPLEX"/>
    <property type="match status" value="1"/>
</dbReference>
<dbReference type="EMBL" id="CP013235">
    <property type="protein sequence ID" value="AMP10614.1"/>
    <property type="molecule type" value="Genomic_DNA"/>
</dbReference>
<organism evidence="7 8">
    <name type="scientific">Collimonas arenae</name>
    <dbReference type="NCBI Taxonomy" id="279058"/>
    <lineage>
        <taxon>Bacteria</taxon>
        <taxon>Pseudomonadati</taxon>
        <taxon>Pseudomonadota</taxon>
        <taxon>Betaproteobacteria</taxon>
        <taxon>Burkholderiales</taxon>
        <taxon>Oxalobacteraceae</taxon>
        <taxon>Collimonas</taxon>
    </lineage>
</organism>